<dbReference type="EMBL" id="GGMS01007729">
    <property type="protein sequence ID" value="MBY76932.1"/>
    <property type="molecule type" value="Transcribed_RNA"/>
</dbReference>
<gene>
    <name evidence="2" type="ORF">g.64176</name>
</gene>
<dbReference type="AlphaFoldDB" id="A0A2S2QIC0"/>
<evidence type="ECO:0000313" key="2">
    <source>
        <dbReference type="EMBL" id="MBY76932.1"/>
    </source>
</evidence>
<name>A0A2S2QIC0_9HEMI</name>
<proteinExistence type="predicted"/>
<feature type="compositionally biased region" description="Polar residues" evidence="1">
    <location>
        <begin position="86"/>
        <end position="99"/>
    </location>
</feature>
<evidence type="ECO:0000256" key="1">
    <source>
        <dbReference type="SAM" id="MobiDB-lite"/>
    </source>
</evidence>
<sequence length="99" mass="11285">MLRNSITLQSHGAWKMRKRYGYSDGHSGRDGGRRMTTNDHCYSYIYRRNQKIRSNEREYCIIVVIDSIRLLVSDATHAPLPPPTGSFVSDTSTGKQLHG</sequence>
<feature type="region of interest" description="Disordered" evidence="1">
    <location>
        <begin position="78"/>
        <end position="99"/>
    </location>
</feature>
<protein>
    <submittedName>
        <fullName evidence="2">Uncharacterized protein</fullName>
    </submittedName>
</protein>
<accession>A0A2S2QIC0</accession>
<organism evidence="2">
    <name type="scientific">Sipha flava</name>
    <name type="common">yellow sugarcane aphid</name>
    <dbReference type="NCBI Taxonomy" id="143950"/>
    <lineage>
        <taxon>Eukaryota</taxon>
        <taxon>Metazoa</taxon>
        <taxon>Ecdysozoa</taxon>
        <taxon>Arthropoda</taxon>
        <taxon>Hexapoda</taxon>
        <taxon>Insecta</taxon>
        <taxon>Pterygota</taxon>
        <taxon>Neoptera</taxon>
        <taxon>Paraneoptera</taxon>
        <taxon>Hemiptera</taxon>
        <taxon>Sternorrhyncha</taxon>
        <taxon>Aphidomorpha</taxon>
        <taxon>Aphidoidea</taxon>
        <taxon>Aphididae</taxon>
        <taxon>Sipha</taxon>
    </lineage>
</organism>
<reference evidence="2" key="1">
    <citation type="submission" date="2018-04" db="EMBL/GenBank/DDBJ databases">
        <title>Transcriptome assembly of Sipha flava.</title>
        <authorList>
            <person name="Scully E.D."/>
            <person name="Geib S.M."/>
            <person name="Palmer N.A."/>
            <person name="Koch K."/>
            <person name="Bradshaw J."/>
            <person name="Heng-Moss T."/>
            <person name="Sarath G."/>
        </authorList>
    </citation>
    <scope>NUCLEOTIDE SEQUENCE</scope>
</reference>